<feature type="region of interest" description="Disordered" evidence="1">
    <location>
        <begin position="885"/>
        <end position="914"/>
    </location>
</feature>
<feature type="compositionally biased region" description="Basic and acidic residues" evidence="1">
    <location>
        <begin position="183"/>
        <end position="198"/>
    </location>
</feature>
<feature type="region of interest" description="Disordered" evidence="1">
    <location>
        <begin position="704"/>
        <end position="744"/>
    </location>
</feature>
<feature type="region of interest" description="Disordered" evidence="1">
    <location>
        <begin position="497"/>
        <end position="519"/>
    </location>
</feature>
<feature type="region of interest" description="Disordered" evidence="1">
    <location>
        <begin position="1437"/>
        <end position="1462"/>
    </location>
</feature>
<feature type="compositionally biased region" description="Polar residues" evidence="1">
    <location>
        <begin position="140"/>
        <end position="155"/>
    </location>
</feature>
<feature type="compositionally biased region" description="Low complexity" evidence="1">
    <location>
        <begin position="1438"/>
        <end position="1451"/>
    </location>
</feature>
<feature type="region of interest" description="Disordered" evidence="1">
    <location>
        <begin position="299"/>
        <end position="348"/>
    </location>
</feature>
<protein>
    <submittedName>
        <fullName evidence="2">ANK_REP_REGION domain-containing protein</fullName>
    </submittedName>
</protein>
<feature type="compositionally biased region" description="Polar residues" evidence="1">
    <location>
        <begin position="414"/>
        <end position="425"/>
    </location>
</feature>
<evidence type="ECO:0000256" key="1">
    <source>
        <dbReference type="SAM" id="MobiDB-lite"/>
    </source>
</evidence>
<feature type="compositionally biased region" description="Polar residues" evidence="1">
    <location>
        <begin position="573"/>
        <end position="583"/>
    </location>
</feature>
<feature type="compositionally biased region" description="Low complexity" evidence="1">
    <location>
        <begin position="306"/>
        <end position="333"/>
    </location>
</feature>
<feature type="compositionally biased region" description="Polar residues" evidence="1">
    <location>
        <begin position="1258"/>
        <end position="1280"/>
    </location>
</feature>
<name>A0A183AFF7_9TREM</name>
<feature type="compositionally biased region" description="Polar residues" evidence="1">
    <location>
        <begin position="590"/>
        <end position="619"/>
    </location>
</feature>
<feature type="region of interest" description="Disordered" evidence="1">
    <location>
        <begin position="248"/>
        <end position="276"/>
    </location>
</feature>
<feature type="compositionally biased region" description="Polar residues" evidence="1">
    <location>
        <begin position="716"/>
        <end position="742"/>
    </location>
</feature>
<proteinExistence type="predicted"/>
<organism evidence="2">
    <name type="scientific">Echinostoma caproni</name>
    <dbReference type="NCBI Taxonomy" id="27848"/>
    <lineage>
        <taxon>Eukaryota</taxon>
        <taxon>Metazoa</taxon>
        <taxon>Spiralia</taxon>
        <taxon>Lophotrochozoa</taxon>
        <taxon>Platyhelminthes</taxon>
        <taxon>Trematoda</taxon>
        <taxon>Digenea</taxon>
        <taxon>Plagiorchiida</taxon>
        <taxon>Echinostomata</taxon>
        <taxon>Echinostomatoidea</taxon>
        <taxon>Echinostomatidae</taxon>
        <taxon>Echinostoma</taxon>
    </lineage>
</organism>
<feature type="compositionally biased region" description="Low complexity" evidence="1">
    <location>
        <begin position="1286"/>
        <end position="1304"/>
    </location>
</feature>
<evidence type="ECO:0000313" key="2">
    <source>
        <dbReference type="WBParaSite" id="ECPE_0000570501-mRNA-1"/>
    </source>
</evidence>
<sequence>LLSFCKVEHIIDRIKAPGGVAWTVIPDFTESVPNIDVTIPPHHDAKLRSEEIAVTEGTEPEEKITANLGPGERPELPSLRARRRAVRVRDDGGSTVTSVSSIRNPLESLRSILDRPDYAPPTVLLPSSARTVTGAVDESCAQSSRSQGTSLSEQQEMLDRELAEIDQRIARIRMGSLIDRDTNATRSHCAAETRRADADPSGSKVSQLTPRDSVVVEGQAVSDRSDKSLQTRPLLRLSKSGLLQVHSLQPDNKTVSGSVTSRSGRLSSTDGESRRTLNSLTEKWRYKLNSIISSQIENLQSERHSGPSSVPSSSGLSCGSWSSTSSRKSFVVPREGGDTPSRSEASSSLHFAVQSAALGEPSQVIESNNELTKEPFNRTEPILKLESKVSLLEGDAISKADHALPETSPVPRMQNRSVLHPENSQPNPPRLSNEECSIFHHISQVACRLAQTALQEATTELVAEGVVLSDFEQSKFRSDHPESESLATKIVLSSAETQSTTTAFRSSTEPSSSSDVGSSTCRSLKAELRALLTSSLISSLLSGSGTTAAINSSTLTGALSSTAEVLRRELAPSPNSGLKQPSPISDDILGSSQCRTSSKETSPIQTGLSGSVSSPSDDNGSCLDGVATVIPVPKKSELDKPDLSSAKGEPQGSSASAELHANQAGVVKVRKNWLIGLLGNEHGKMSRIQRPSAIASHQLLELSDNSSHGSFRPLSPVNSSDASSTPRSTEPSVDSNPPSTTDLPIRNTALLLSTAPCGTNCTHPITFKPLPRLEEAPSEESIADQSNTLINPLPLTLAEGESLQTPSSSSWTGSRKSNEFCGLSRCSTSNSNLGVVSDTHTNQVSESHVETTEDDQTTIHRLRTNVPLTPVEPFESSVVPCLGSNGSASASRVDSRSASVNSSPTPYQPLGTDDRNWPHCVPTVYPSSTHVVCPPVLANETRNTTTIDSSIVWDDGGDLIPNVDPASNVDELGFYGTVSGLTPQPTPKVGIGLPKTQNPELLCPEKNDKTPRPTSPADGVVFGTVQQRPITNLRDLKLTPYASMPVIYVDCDMDSQLIEPLQKPTPSRSVRGALYASWGSFTRDPLPPVNDPSSLSDSLRSFQRHEASCFLLDETVDPILIPVRQSPTPVPRREFLNQSPNRVTAVDVKQNALAIHSVTRTSEDHKRHLGNRPDEKAGVNRRVWDGHSSTRSVGTNRGGASHRLLTRALAATARRVNPSRDTVRSSPPDPLELAMSNVTLEEVRHIRDSSSHKRKSQPKNANRVVNSRYLSTRARVQSSPRRTDASGARRGTNSTTRTATSTAAIKDQVPSSATTTVPRPYSNRHPGPGVTSFLHSSSGSFEQSLREKLQHWRAVRLGVPVTSVPSGLSQRNPDEVAAASSRQVTSSSCVGGTCSASMVERVSFASVQPGPPPMLIERNADDDVSTTTLWMNEIAFQPLPTSSDRPSTPTPNSADRFLNSSDTTVVDEENLETDLGAPSIPQASYVQLGNHQYRPTTLGSTAFFMDFNPTGLPGTACAGDESTEMRFPMNELQ</sequence>
<feature type="region of interest" description="Disordered" evidence="1">
    <location>
        <begin position="136"/>
        <end position="155"/>
    </location>
</feature>
<feature type="region of interest" description="Disordered" evidence="1">
    <location>
        <begin position="571"/>
        <end position="658"/>
    </location>
</feature>
<feature type="region of interest" description="Disordered" evidence="1">
    <location>
        <begin position="400"/>
        <end position="431"/>
    </location>
</feature>
<feature type="region of interest" description="Disordered" evidence="1">
    <location>
        <begin position="1245"/>
        <end position="1325"/>
    </location>
</feature>
<accession>A0A183AFF7</accession>
<feature type="compositionally biased region" description="Low complexity" evidence="1">
    <location>
        <begin position="887"/>
        <end position="903"/>
    </location>
</feature>
<dbReference type="WBParaSite" id="ECPE_0000570501-mRNA-1">
    <property type="protein sequence ID" value="ECPE_0000570501-mRNA-1"/>
    <property type="gene ID" value="ECPE_0000570501"/>
</dbReference>
<reference evidence="2" key="1">
    <citation type="submission" date="2016-06" db="UniProtKB">
        <authorList>
            <consortium name="WormBaseParasite"/>
        </authorList>
    </citation>
    <scope>IDENTIFICATION</scope>
</reference>
<feature type="region of interest" description="Disordered" evidence="1">
    <location>
        <begin position="183"/>
        <end position="228"/>
    </location>
</feature>
<feature type="region of interest" description="Disordered" evidence="1">
    <location>
        <begin position="1212"/>
        <end position="1233"/>
    </location>
</feature>